<keyword evidence="5" id="KW-0406">Ion transport</keyword>
<keyword evidence="2 5" id="KW-0812">Transmembrane</keyword>
<keyword evidence="4 5" id="KW-0472">Membrane</keyword>
<dbReference type="GO" id="GO:0016020">
    <property type="term" value="C:membrane"/>
    <property type="evidence" value="ECO:0007669"/>
    <property type="project" value="UniProtKB-SubCell"/>
</dbReference>
<dbReference type="PRINTS" id="PR00252">
    <property type="entry name" value="NRIONCHANNEL"/>
</dbReference>
<feature type="transmembrane region" description="Helical" evidence="5">
    <location>
        <begin position="162"/>
        <end position="182"/>
    </location>
</feature>
<organism evidence="9 10">
    <name type="scientific">Hyalella azteca</name>
    <name type="common">Amphipod</name>
    <dbReference type="NCBI Taxonomy" id="294128"/>
    <lineage>
        <taxon>Eukaryota</taxon>
        <taxon>Metazoa</taxon>
        <taxon>Ecdysozoa</taxon>
        <taxon>Arthropoda</taxon>
        <taxon>Crustacea</taxon>
        <taxon>Multicrustacea</taxon>
        <taxon>Malacostraca</taxon>
        <taxon>Eumalacostraca</taxon>
        <taxon>Peracarida</taxon>
        <taxon>Amphipoda</taxon>
        <taxon>Senticaudata</taxon>
        <taxon>Talitrida</taxon>
        <taxon>Talitroidea</taxon>
        <taxon>Hyalellidae</taxon>
        <taxon>Hyalella</taxon>
    </lineage>
</organism>
<gene>
    <name evidence="10" type="primary">LOC108674029</name>
</gene>
<dbReference type="OrthoDB" id="6380532at2759"/>
<evidence type="ECO:0000259" key="8">
    <source>
        <dbReference type="Pfam" id="PF02932"/>
    </source>
</evidence>
<evidence type="ECO:0000256" key="2">
    <source>
        <dbReference type="ARBA" id="ARBA00022692"/>
    </source>
</evidence>
<dbReference type="SUPFAM" id="SSF63712">
    <property type="entry name" value="Nicotinic receptor ligand binding domain-like"/>
    <property type="match status" value="1"/>
</dbReference>
<dbReference type="InterPro" id="IPR036734">
    <property type="entry name" value="Neur_chan_lig-bd_sf"/>
</dbReference>
<dbReference type="Pfam" id="PF02931">
    <property type="entry name" value="Neur_chan_LBD"/>
    <property type="match status" value="1"/>
</dbReference>
<dbReference type="PROSITE" id="PS00236">
    <property type="entry name" value="NEUROTR_ION_CHANNEL"/>
    <property type="match status" value="1"/>
</dbReference>
<evidence type="ECO:0000313" key="9">
    <source>
        <dbReference type="Proteomes" id="UP000694843"/>
    </source>
</evidence>
<dbReference type="OMA" id="YTDGYMQ"/>
<dbReference type="InterPro" id="IPR038050">
    <property type="entry name" value="Neuro_actylchol_rec"/>
</dbReference>
<reference evidence="10" key="1">
    <citation type="submission" date="2025-08" db="UniProtKB">
        <authorList>
            <consortium name="RefSeq"/>
        </authorList>
    </citation>
    <scope>IDENTIFICATION</scope>
    <source>
        <tissue evidence="10">Whole organism</tissue>
    </source>
</reference>
<feature type="transmembrane region" description="Helical" evidence="5">
    <location>
        <begin position="365"/>
        <end position="382"/>
    </location>
</feature>
<dbReference type="GeneID" id="108674029"/>
<dbReference type="InterPro" id="IPR006201">
    <property type="entry name" value="Neur_channel"/>
</dbReference>
<evidence type="ECO:0000256" key="1">
    <source>
        <dbReference type="ARBA" id="ARBA00004141"/>
    </source>
</evidence>
<feature type="region of interest" description="Disordered" evidence="6">
    <location>
        <begin position="316"/>
        <end position="339"/>
    </location>
</feature>
<keyword evidence="5" id="KW-0407">Ion channel</keyword>
<dbReference type="FunFam" id="2.70.170.10:FF:000028">
    <property type="entry name" value="AcetylCholine Receptor"/>
    <property type="match status" value="1"/>
</dbReference>
<dbReference type="GO" id="GO:0005230">
    <property type="term" value="F:extracellular ligand-gated monoatomic ion channel activity"/>
    <property type="evidence" value="ECO:0007669"/>
    <property type="project" value="InterPro"/>
</dbReference>
<keyword evidence="3 5" id="KW-1133">Transmembrane helix</keyword>
<dbReference type="SUPFAM" id="SSF90112">
    <property type="entry name" value="Neurotransmitter-gated ion-channel transmembrane pore"/>
    <property type="match status" value="1"/>
</dbReference>
<dbReference type="InterPro" id="IPR006029">
    <property type="entry name" value="Neurotrans-gated_channel_TM"/>
</dbReference>
<proteinExistence type="inferred from homology"/>
<feature type="transmembrane region" description="Helical" evidence="5">
    <location>
        <begin position="194"/>
        <end position="213"/>
    </location>
</feature>
<dbReference type="CDD" id="cd19051">
    <property type="entry name" value="LGIC_TM_cation"/>
    <property type="match status" value="1"/>
</dbReference>
<evidence type="ECO:0000256" key="3">
    <source>
        <dbReference type="ARBA" id="ARBA00022989"/>
    </source>
</evidence>
<dbReference type="InterPro" id="IPR006202">
    <property type="entry name" value="Neur_chan_lig-bd"/>
</dbReference>
<dbReference type="RefSeq" id="XP_018017416.2">
    <property type="nucleotide sequence ID" value="XM_018161927.2"/>
</dbReference>
<feature type="domain" description="Neurotransmitter-gated ion-channel transmembrane" evidence="8">
    <location>
        <begin position="168"/>
        <end position="381"/>
    </location>
</feature>
<keyword evidence="9" id="KW-1185">Reference proteome</keyword>
<name>A0A8B7NWZ9_HYAAZ</name>
<feature type="domain" description="Neurotransmitter-gated ion-channel ligand-binding" evidence="7">
    <location>
        <begin position="1"/>
        <end position="160"/>
    </location>
</feature>
<evidence type="ECO:0000313" key="10">
    <source>
        <dbReference type="RefSeq" id="XP_018017416.2"/>
    </source>
</evidence>
<dbReference type="KEGG" id="hazt:108674029"/>
<evidence type="ECO:0000256" key="4">
    <source>
        <dbReference type="ARBA" id="ARBA00023136"/>
    </source>
</evidence>
<dbReference type="Pfam" id="PF02932">
    <property type="entry name" value="Neur_chan_memb"/>
    <property type="match status" value="1"/>
</dbReference>
<dbReference type="InterPro" id="IPR018000">
    <property type="entry name" value="Neurotransmitter_ion_chnl_CS"/>
</dbReference>
<evidence type="ECO:0000256" key="5">
    <source>
        <dbReference type="RuleBase" id="RU000687"/>
    </source>
</evidence>
<accession>A0A8B7NWZ9</accession>
<dbReference type="Gene3D" id="2.70.170.10">
    <property type="entry name" value="Neurotransmitter-gated ion-channel ligand-binding domain"/>
    <property type="match status" value="1"/>
</dbReference>
<dbReference type="AlphaFoldDB" id="A0A8B7NWZ9"/>
<dbReference type="InterPro" id="IPR036719">
    <property type="entry name" value="Neuro-gated_channel_TM_sf"/>
</dbReference>
<feature type="transmembrane region" description="Helical" evidence="5">
    <location>
        <begin position="225"/>
        <end position="246"/>
    </location>
</feature>
<dbReference type="GO" id="GO:0004888">
    <property type="term" value="F:transmembrane signaling receptor activity"/>
    <property type="evidence" value="ECO:0007669"/>
    <property type="project" value="InterPro"/>
</dbReference>
<dbReference type="Gene3D" id="1.20.58.390">
    <property type="entry name" value="Neurotransmitter-gated ion-channel transmembrane domain"/>
    <property type="match status" value="1"/>
</dbReference>
<evidence type="ECO:0000256" key="6">
    <source>
        <dbReference type="SAM" id="MobiDB-lite"/>
    </source>
</evidence>
<comment type="subcellular location">
    <subcellularLocation>
        <location evidence="1">Membrane</location>
        <topology evidence="1">Multi-pass membrane protein</topology>
    </subcellularLocation>
</comment>
<evidence type="ECO:0000259" key="7">
    <source>
        <dbReference type="Pfam" id="PF02931"/>
    </source>
</evidence>
<keyword evidence="5" id="KW-0813">Transport</keyword>
<protein>
    <submittedName>
        <fullName evidence="10">Neuronal acetylcholine receptor subunit alpha-9-II-like</fullName>
    </submittedName>
</protein>
<dbReference type="Proteomes" id="UP000694843">
    <property type="component" value="Unplaced"/>
</dbReference>
<comment type="similarity">
    <text evidence="5">Belongs to the ligand-gated ion channel (TC 1.A.9) family.</text>
</comment>
<sequence length="404" mass="46150">MTTNLEVILRWHDPFLTWDPALYNYTYVLRVPHHKIWEPDIILYNSAARDYSSSIISTNAIIDSSGEVKLLLQAIFVSTCWINIAWYPFDQQICDLMFGSRTSDVMQIRITKGDAQISRYEHNHEFVLENFYADMGEIMDPCCDSPFALVSYHVQLQRRYKFPVFFFIMPGILINICAVLVFSLPAESGEKVGLGINSLLAMMVFLMAMINNLPPAESIPLAGMYYGVCLAVITTNIALSVGVMNLSHGGERGYKLPWALKIMTKAMSRWLRVSVHPIVQRHWQRQEEQEQDGVLFESPTVFERSERAWRSLKVRPKTPENADNNPWVPVKRGEGLPEASPIPSAEERDVFVEEWKLASRVMDRFLFILFSVITVLFNSIMLTSSPYGIDMNACNEDEGSCHVD</sequence>
<dbReference type="PANTHER" id="PTHR18945">
    <property type="entry name" value="NEUROTRANSMITTER GATED ION CHANNEL"/>
    <property type="match status" value="1"/>
</dbReference>